<dbReference type="Gene3D" id="3.40.80.10">
    <property type="entry name" value="Peptidoglycan recognition protein-like"/>
    <property type="match status" value="1"/>
</dbReference>
<dbReference type="SUPFAM" id="SSF47090">
    <property type="entry name" value="PGBD-like"/>
    <property type="match status" value="1"/>
</dbReference>
<dbReference type="SUPFAM" id="SSF55846">
    <property type="entry name" value="N-acetylmuramoyl-L-alanine amidase-like"/>
    <property type="match status" value="1"/>
</dbReference>
<evidence type="ECO:0000313" key="4">
    <source>
        <dbReference type="Proteomes" id="UP000270743"/>
    </source>
</evidence>
<dbReference type="Proteomes" id="UP000270743">
    <property type="component" value="Unassembled WGS sequence"/>
</dbReference>
<dbReference type="Pfam" id="PF01471">
    <property type="entry name" value="PG_binding_1"/>
    <property type="match status" value="1"/>
</dbReference>
<dbReference type="EMBL" id="UZWE01000050">
    <property type="protein sequence ID" value="VDS10031.1"/>
    <property type="molecule type" value="Genomic_DNA"/>
</dbReference>
<reference evidence="3 4" key="1">
    <citation type="submission" date="2018-12" db="EMBL/GenBank/DDBJ databases">
        <authorList>
            <person name="Criscuolo A."/>
        </authorList>
    </citation>
    <scope>NUCLEOTIDE SEQUENCE [LARGE SCALE GENOMIC DNA]</scope>
    <source>
        <strain evidence="3">ACIP1116241</strain>
    </source>
</reference>
<dbReference type="Gene3D" id="1.10.101.10">
    <property type="entry name" value="PGBD-like superfamily/PGBD"/>
    <property type="match status" value="1"/>
</dbReference>
<evidence type="ECO:0000259" key="2">
    <source>
        <dbReference type="Pfam" id="PF01471"/>
    </source>
</evidence>
<dbReference type="GO" id="GO:0008745">
    <property type="term" value="F:N-acetylmuramoyl-L-alanine amidase activity"/>
    <property type="evidence" value="ECO:0007669"/>
    <property type="project" value="InterPro"/>
</dbReference>
<sequence length="254" mass="27278">MTVKMNRIVGHHSAGPFSVTVADREHYHRIIDGDGKRHSGRHPISANAPGKPLRSGSYAAHTRGLNTGSIGVAMACMHDAKWSSPRSCAFFPKAAQVSAFISEMADLAIEYSIPVTRKTVLTHAEVEITLGVEQAGKWDFDYDPWGRIDSRDPVVIGDLIRDAVSAEIARLGGKPAPAAASPRKTLRRGHTGPEVRELQTLLNAALKLDKPIAVDGQFGPGTFGAVQLFQIESELLPDGIAGRMTWTALLEAAA</sequence>
<accession>A0A3S4CL49</accession>
<keyword evidence="4" id="KW-1185">Reference proteome</keyword>
<proteinExistence type="predicted"/>
<organism evidence="3 4">
    <name type="scientific">Paracoccus haematequi</name>
    <dbReference type="NCBI Taxonomy" id="2491866"/>
    <lineage>
        <taxon>Bacteria</taxon>
        <taxon>Pseudomonadati</taxon>
        <taxon>Pseudomonadota</taxon>
        <taxon>Alphaproteobacteria</taxon>
        <taxon>Rhodobacterales</taxon>
        <taxon>Paracoccaceae</taxon>
        <taxon>Paracoccus</taxon>
    </lineage>
</organism>
<dbReference type="InterPro" id="IPR036366">
    <property type="entry name" value="PGBDSf"/>
</dbReference>
<name>A0A3S4CL49_9RHOB</name>
<dbReference type="InterPro" id="IPR036505">
    <property type="entry name" value="Amidase/PGRP_sf"/>
</dbReference>
<keyword evidence="3" id="KW-0121">Carboxypeptidase</keyword>
<evidence type="ECO:0000256" key="1">
    <source>
        <dbReference type="SAM" id="MobiDB-lite"/>
    </source>
</evidence>
<protein>
    <submittedName>
        <fullName evidence="3">Zinc D-Ala-D-Ala carboxypeptidase</fullName>
        <ecNumber evidence="3">3.4.17.14</ecNumber>
    </submittedName>
</protein>
<dbReference type="GO" id="GO:0009253">
    <property type="term" value="P:peptidoglycan catabolic process"/>
    <property type="evidence" value="ECO:0007669"/>
    <property type="project" value="InterPro"/>
</dbReference>
<dbReference type="GO" id="GO:0009046">
    <property type="term" value="F:zinc D-Ala-D-Ala carboxypeptidase activity"/>
    <property type="evidence" value="ECO:0007669"/>
    <property type="project" value="UniProtKB-EC"/>
</dbReference>
<gene>
    <name evidence="3" type="ORF">PARHAE_03242</name>
</gene>
<keyword evidence="3" id="KW-0378">Hydrolase</keyword>
<evidence type="ECO:0000313" key="3">
    <source>
        <dbReference type="EMBL" id="VDS10031.1"/>
    </source>
</evidence>
<keyword evidence="3" id="KW-0645">Protease</keyword>
<feature type="region of interest" description="Disordered" evidence="1">
    <location>
        <begin position="33"/>
        <end position="55"/>
    </location>
</feature>
<dbReference type="InterPro" id="IPR036365">
    <property type="entry name" value="PGBD-like_sf"/>
</dbReference>
<feature type="domain" description="Peptidoglycan binding-like" evidence="2">
    <location>
        <begin position="191"/>
        <end position="249"/>
    </location>
</feature>
<dbReference type="AlphaFoldDB" id="A0A3S4CL49"/>
<dbReference type="InterPro" id="IPR002477">
    <property type="entry name" value="Peptidoglycan-bd-like"/>
</dbReference>
<dbReference type="EC" id="3.4.17.14" evidence="3"/>